<evidence type="ECO:0000259" key="1">
    <source>
        <dbReference type="Pfam" id="PF14491"/>
    </source>
</evidence>
<accession>A0A9Q5QZJ4</accession>
<protein>
    <recommendedName>
        <fullName evidence="1">DUF4435 domain-containing protein</fullName>
    </recommendedName>
</protein>
<evidence type="ECO:0000313" key="3">
    <source>
        <dbReference type="Proteomes" id="UP000190056"/>
    </source>
</evidence>
<sequence length="299" mass="35301">MGVDDLRNSRDNATSVYTEFTRLYKENELALYCFFEGKEDIKYYGIRIENFTESEYTYRSCGGKSEVLKLYKIISYNYCNARAAYFIDRDFDKSVYEDGMSAIYETPCHSLENFYTSVQCFSKIIRAEFNLTELEENFKICISLYTKLQKEFHDAVELLNAWIACHTEKGSKLNLSNHKLSNFIDVDLNQVRAKHTFKDLYHKFPDVPEIPQQEIDTKKSELLAKTWQKSFRGKFEIEFLYEILRKIIEEIKKENSSYFKDRVKVVISLTLKTIISDLSQYADTPDCLRKYLTALRSRL</sequence>
<evidence type="ECO:0000313" key="2">
    <source>
        <dbReference type="EMBL" id="OPH11313.1"/>
    </source>
</evidence>
<proteinExistence type="predicted"/>
<organism evidence="2 3">
    <name type="scientific">Cylindrospermopsis raciborskii CENA302</name>
    <dbReference type="NCBI Taxonomy" id="1170768"/>
    <lineage>
        <taxon>Bacteria</taxon>
        <taxon>Bacillati</taxon>
        <taxon>Cyanobacteriota</taxon>
        <taxon>Cyanophyceae</taxon>
        <taxon>Nostocales</taxon>
        <taxon>Aphanizomenonaceae</taxon>
        <taxon>Cylindrospermopsis</taxon>
    </lineage>
</organism>
<reference evidence="2 3" key="1">
    <citation type="submission" date="2017-01" db="EMBL/GenBank/DDBJ databases">
        <authorList>
            <person name="Abreu V.A."/>
            <person name="Popin R.V."/>
            <person name="Rigonato J."/>
            <person name="Andreote A.P."/>
            <person name="Schaker P.C."/>
            <person name="Hoff-Risseti C."/>
            <person name="Alvarenga D.O."/>
            <person name="Varani A.M."/>
            <person name="Fiore M.F."/>
        </authorList>
    </citation>
    <scope>NUCLEOTIDE SEQUENCE [LARGE SCALE GENOMIC DNA]</scope>
    <source>
        <strain evidence="2 3">CENA302</strain>
    </source>
</reference>
<dbReference type="EMBL" id="MTPU01000003">
    <property type="protein sequence ID" value="OPH11313.1"/>
    <property type="molecule type" value="Genomic_DNA"/>
</dbReference>
<gene>
    <name evidence="2" type="ORF">CENA302_00480</name>
</gene>
<name>A0A9Q5QZJ4_9CYAN</name>
<comment type="caution">
    <text evidence="2">The sequence shown here is derived from an EMBL/GenBank/DDBJ whole genome shotgun (WGS) entry which is preliminary data.</text>
</comment>
<dbReference type="AlphaFoldDB" id="A0A9Q5QZJ4"/>
<feature type="domain" description="DUF4435" evidence="1">
    <location>
        <begin position="31"/>
        <end position="255"/>
    </location>
</feature>
<dbReference type="Proteomes" id="UP000190056">
    <property type="component" value="Unassembled WGS sequence"/>
</dbReference>
<dbReference type="InterPro" id="IPR029492">
    <property type="entry name" value="DUF4435"/>
</dbReference>
<dbReference type="RefSeq" id="WP_079290360.1">
    <property type="nucleotide sequence ID" value="NZ_MTPU01000003.1"/>
</dbReference>
<dbReference type="Pfam" id="PF14491">
    <property type="entry name" value="DUF4435"/>
    <property type="match status" value="1"/>
</dbReference>